<dbReference type="RefSeq" id="WP_002107480.1">
    <property type="nucleotide sequence ID" value="NZ_JH792004.1"/>
</dbReference>
<sequence>MDKEIIIKQKPNFIEIEEEGDPLAFFVGCRNALILTVPTWIAIFLIWSW</sequence>
<dbReference type="EMBL" id="AHDJ01000079">
    <property type="protein sequence ID" value="EJQ35452.1"/>
    <property type="molecule type" value="Genomic_DNA"/>
</dbReference>
<feature type="transmembrane region" description="Helical" evidence="1">
    <location>
        <begin position="23"/>
        <end position="47"/>
    </location>
</feature>
<proteinExistence type="predicted"/>
<evidence type="ECO:0000256" key="1">
    <source>
        <dbReference type="SAM" id="Phobius"/>
    </source>
</evidence>
<evidence type="ECO:0000313" key="2">
    <source>
        <dbReference type="EMBL" id="EJQ35452.1"/>
    </source>
</evidence>
<gene>
    <name evidence="2" type="ORF">IEE_05529</name>
</gene>
<organism evidence="2 3">
    <name type="scientific">Bacillus cereus BAG5X1-1</name>
    <dbReference type="NCBI Taxonomy" id="1053189"/>
    <lineage>
        <taxon>Bacteria</taxon>
        <taxon>Bacillati</taxon>
        <taxon>Bacillota</taxon>
        <taxon>Bacilli</taxon>
        <taxon>Bacillales</taxon>
        <taxon>Bacillaceae</taxon>
        <taxon>Bacillus</taxon>
        <taxon>Bacillus cereus group</taxon>
    </lineage>
</organism>
<keyword evidence="1" id="KW-1133">Transmembrane helix</keyword>
<accession>J7ZWY0</accession>
<dbReference type="HOGENOM" id="CLU_3132103_0_0_9"/>
<evidence type="ECO:0000313" key="3">
    <source>
        <dbReference type="Proteomes" id="UP000006600"/>
    </source>
</evidence>
<protein>
    <submittedName>
        <fullName evidence="2">Uncharacterized protein</fullName>
    </submittedName>
</protein>
<keyword evidence="1" id="KW-0812">Transmembrane</keyword>
<keyword evidence="1" id="KW-0472">Membrane</keyword>
<comment type="caution">
    <text evidence="2">The sequence shown here is derived from an EMBL/GenBank/DDBJ whole genome shotgun (WGS) entry which is preliminary data.</text>
</comment>
<dbReference type="AlphaFoldDB" id="J7ZWY0"/>
<dbReference type="PATRIC" id="fig|1053189.3.peg.5624"/>
<dbReference type="Proteomes" id="UP000006600">
    <property type="component" value="Unassembled WGS sequence"/>
</dbReference>
<reference evidence="2 3" key="1">
    <citation type="submission" date="2012-04" db="EMBL/GenBank/DDBJ databases">
        <title>The Genome Sequence of Bacillus cereus BAG5X1-1.</title>
        <authorList>
            <consortium name="The Broad Institute Genome Sequencing Platform"/>
            <consortium name="The Broad Institute Genome Sequencing Center for Infectious Disease"/>
            <person name="Feldgarden M."/>
            <person name="Van der Auwera G.A."/>
            <person name="Mahillon J."/>
            <person name="Duprez V."/>
            <person name="Timmery S."/>
            <person name="Mattelet C."/>
            <person name="Dierick K."/>
            <person name="Sun M."/>
            <person name="Yu Z."/>
            <person name="Zhu L."/>
            <person name="Hu X."/>
            <person name="Shank E.B."/>
            <person name="Swiecicka I."/>
            <person name="Hansen B.M."/>
            <person name="Andrup L."/>
            <person name="Young S.K."/>
            <person name="Zeng Q."/>
            <person name="Gargeya S."/>
            <person name="Fitzgerald M."/>
            <person name="Haas B."/>
            <person name="Abouelleil A."/>
            <person name="Alvarado L."/>
            <person name="Arachchi H.M."/>
            <person name="Berlin A."/>
            <person name="Chapman S.B."/>
            <person name="Goldberg J."/>
            <person name="Griggs A."/>
            <person name="Gujja S."/>
            <person name="Hansen M."/>
            <person name="Howarth C."/>
            <person name="Imamovic A."/>
            <person name="Larimer J."/>
            <person name="McCowen C."/>
            <person name="Montmayeur A."/>
            <person name="Murphy C."/>
            <person name="Neiman D."/>
            <person name="Pearson M."/>
            <person name="Priest M."/>
            <person name="Roberts A."/>
            <person name="Saif S."/>
            <person name="Shea T."/>
            <person name="Sisk P."/>
            <person name="Sykes S."/>
            <person name="Wortman J."/>
            <person name="Nusbaum C."/>
            <person name="Birren B."/>
        </authorList>
    </citation>
    <scope>NUCLEOTIDE SEQUENCE [LARGE SCALE GENOMIC DNA]</scope>
    <source>
        <strain evidence="2 3">BAG5X1-1</strain>
    </source>
</reference>
<name>J7ZWY0_BACCE</name>